<keyword evidence="2" id="KW-0489">Methyltransferase</keyword>
<dbReference type="PANTHER" id="PTHR43591">
    <property type="entry name" value="METHYLTRANSFERASE"/>
    <property type="match status" value="1"/>
</dbReference>
<organism evidence="2 3">
    <name type="scientific">Alteribacter lacisalsi</name>
    <dbReference type="NCBI Taxonomy" id="2045244"/>
    <lineage>
        <taxon>Bacteria</taxon>
        <taxon>Bacillati</taxon>
        <taxon>Bacillota</taxon>
        <taxon>Bacilli</taxon>
        <taxon>Bacillales</taxon>
        <taxon>Bacillaceae</taxon>
        <taxon>Alteribacter</taxon>
    </lineage>
</organism>
<dbReference type="Proteomes" id="UP000248066">
    <property type="component" value="Unassembled WGS sequence"/>
</dbReference>
<evidence type="ECO:0000313" key="2">
    <source>
        <dbReference type="EMBL" id="PYZ97958.1"/>
    </source>
</evidence>
<dbReference type="OrthoDB" id="9808140at2"/>
<evidence type="ECO:0000313" key="3">
    <source>
        <dbReference type="Proteomes" id="UP000248066"/>
    </source>
</evidence>
<dbReference type="Pfam" id="PF08241">
    <property type="entry name" value="Methyltransf_11"/>
    <property type="match status" value="1"/>
</dbReference>
<dbReference type="EMBL" id="PDOF01000001">
    <property type="protein sequence ID" value="PYZ97958.1"/>
    <property type="molecule type" value="Genomic_DNA"/>
</dbReference>
<keyword evidence="2" id="KW-0808">Transferase</keyword>
<dbReference type="SUPFAM" id="SSF53335">
    <property type="entry name" value="S-adenosyl-L-methionine-dependent methyltransferases"/>
    <property type="match status" value="1"/>
</dbReference>
<accession>A0A2W0HW82</accession>
<dbReference type="CDD" id="cd02440">
    <property type="entry name" value="AdoMet_MTases"/>
    <property type="match status" value="1"/>
</dbReference>
<dbReference type="GO" id="GO:0032259">
    <property type="term" value="P:methylation"/>
    <property type="evidence" value="ECO:0007669"/>
    <property type="project" value="UniProtKB-KW"/>
</dbReference>
<feature type="domain" description="Methyltransferase type 11" evidence="1">
    <location>
        <begin position="46"/>
        <end position="135"/>
    </location>
</feature>
<dbReference type="InterPro" id="IPR029063">
    <property type="entry name" value="SAM-dependent_MTases_sf"/>
</dbReference>
<protein>
    <submittedName>
        <fullName evidence="2">SAM-dependent methyltransferase</fullName>
    </submittedName>
</protein>
<dbReference type="InterPro" id="IPR013216">
    <property type="entry name" value="Methyltransf_11"/>
</dbReference>
<dbReference type="RefSeq" id="WP_110517555.1">
    <property type="nucleotide sequence ID" value="NZ_PDOF01000001.1"/>
</dbReference>
<dbReference type="GO" id="GO:0008757">
    <property type="term" value="F:S-adenosylmethionine-dependent methyltransferase activity"/>
    <property type="evidence" value="ECO:0007669"/>
    <property type="project" value="InterPro"/>
</dbReference>
<gene>
    <name evidence="2" type="ORF">CR205_05010</name>
</gene>
<dbReference type="AlphaFoldDB" id="A0A2W0HW82"/>
<proteinExistence type="predicted"/>
<keyword evidence="3" id="KW-1185">Reference proteome</keyword>
<comment type="caution">
    <text evidence="2">The sequence shown here is derived from an EMBL/GenBank/DDBJ whole genome shotgun (WGS) entry which is preliminary data.</text>
</comment>
<dbReference type="Gene3D" id="3.40.50.150">
    <property type="entry name" value="Vaccinia Virus protein VP39"/>
    <property type="match status" value="1"/>
</dbReference>
<sequence>MRKMTGTEFNERVSFFDRMAQTDWLSSLHREMIVMAGPRKNKRIFDSGCGTGRLLARAAEKGTVLTGIDLSPRMIEASRKHLKMVCPENKTVLQTADAEQLPFDDKTFEISLCACVLFLLPDPERAFSELARVTSEKIVLLNPSENLSLDAAQVYIMEKNLKGDEKDMLMQWGRVSERRHRFSAESIRLLAEKNGFTVTGNRLAFGGLALLTQLQQA</sequence>
<evidence type="ECO:0000259" key="1">
    <source>
        <dbReference type="Pfam" id="PF08241"/>
    </source>
</evidence>
<reference evidence="2 3" key="1">
    <citation type="submission" date="2017-10" db="EMBL/GenBank/DDBJ databases">
        <title>Bacillus sp. nov., a halophilic bacterium isolated from a Yangshapao Lake.</title>
        <authorList>
            <person name="Wang H."/>
        </authorList>
    </citation>
    <scope>NUCLEOTIDE SEQUENCE [LARGE SCALE GENOMIC DNA]</scope>
    <source>
        <strain evidence="2 3">YSP-3</strain>
    </source>
</reference>
<name>A0A2W0HW82_9BACI</name>